<name>A0AA38GRE0_TAXCH</name>
<gene>
    <name evidence="1" type="ORF">KI387_007734</name>
</gene>
<proteinExistence type="predicted"/>
<sequence>GRRVGEHEMIPVDKVRWQFGLPQDVPPPFAQYMRDDMERPMPLPQLTVPTG</sequence>
<dbReference type="EMBL" id="JAHRHJ020000002">
    <property type="protein sequence ID" value="KAH9327556.1"/>
    <property type="molecule type" value="Genomic_DNA"/>
</dbReference>
<protein>
    <submittedName>
        <fullName evidence="1">Uncharacterized protein</fullName>
    </submittedName>
</protein>
<dbReference type="AlphaFoldDB" id="A0AA38GRE0"/>
<dbReference type="Proteomes" id="UP000824469">
    <property type="component" value="Unassembled WGS sequence"/>
</dbReference>
<reference evidence="1 2" key="1">
    <citation type="journal article" date="2021" name="Nat. Plants">
        <title>The Taxus genome provides insights into paclitaxel biosynthesis.</title>
        <authorList>
            <person name="Xiong X."/>
            <person name="Gou J."/>
            <person name="Liao Q."/>
            <person name="Li Y."/>
            <person name="Zhou Q."/>
            <person name="Bi G."/>
            <person name="Li C."/>
            <person name="Du R."/>
            <person name="Wang X."/>
            <person name="Sun T."/>
            <person name="Guo L."/>
            <person name="Liang H."/>
            <person name="Lu P."/>
            <person name="Wu Y."/>
            <person name="Zhang Z."/>
            <person name="Ro D.K."/>
            <person name="Shang Y."/>
            <person name="Huang S."/>
            <person name="Yan J."/>
        </authorList>
    </citation>
    <scope>NUCLEOTIDE SEQUENCE [LARGE SCALE GENOMIC DNA]</scope>
    <source>
        <strain evidence="1">Ta-2019</strain>
    </source>
</reference>
<keyword evidence="2" id="KW-1185">Reference proteome</keyword>
<evidence type="ECO:0000313" key="1">
    <source>
        <dbReference type="EMBL" id="KAH9327556.1"/>
    </source>
</evidence>
<organism evidence="1 2">
    <name type="scientific">Taxus chinensis</name>
    <name type="common">Chinese yew</name>
    <name type="synonym">Taxus wallichiana var. chinensis</name>
    <dbReference type="NCBI Taxonomy" id="29808"/>
    <lineage>
        <taxon>Eukaryota</taxon>
        <taxon>Viridiplantae</taxon>
        <taxon>Streptophyta</taxon>
        <taxon>Embryophyta</taxon>
        <taxon>Tracheophyta</taxon>
        <taxon>Spermatophyta</taxon>
        <taxon>Pinopsida</taxon>
        <taxon>Pinidae</taxon>
        <taxon>Conifers II</taxon>
        <taxon>Cupressales</taxon>
        <taxon>Taxaceae</taxon>
        <taxon>Taxus</taxon>
    </lineage>
</organism>
<feature type="non-terminal residue" evidence="1">
    <location>
        <position position="51"/>
    </location>
</feature>
<accession>A0AA38GRE0</accession>
<feature type="non-terminal residue" evidence="1">
    <location>
        <position position="1"/>
    </location>
</feature>
<comment type="caution">
    <text evidence="1">The sequence shown here is derived from an EMBL/GenBank/DDBJ whole genome shotgun (WGS) entry which is preliminary data.</text>
</comment>
<evidence type="ECO:0000313" key="2">
    <source>
        <dbReference type="Proteomes" id="UP000824469"/>
    </source>
</evidence>